<evidence type="ECO:0000313" key="21">
    <source>
        <dbReference type="Proteomes" id="UP000295210"/>
    </source>
</evidence>
<keyword evidence="13" id="KW-0547">Nucleotide-binding</keyword>
<accession>A0A4R1L9X7</accession>
<dbReference type="EMBL" id="SMGK01000001">
    <property type="protein sequence ID" value="TCK75186.1"/>
    <property type="molecule type" value="Genomic_DNA"/>
</dbReference>
<dbReference type="FunFam" id="1.10.1040.10:FF:000001">
    <property type="entry name" value="Glycerol-3-phosphate dehydrogenase [NAD(P)+]"/>
    <property type="match status" value="1"/>
</dbReference>
<feature type="binding site" evidence="13">
    <location>
        <position position="143"/>
    </location>
    <ligand>
        <name>NADPH</name>
        <dbReference type="ChEBI" id="CHEBI:57783"/>
    </ligand>
</feature>
<evidence type="ECO:0000256" key="16">
    <source>
        <dbReference type="PIRSR" id="PIRSR000114-3"/>
    </source>
</evidence>
<evidence type="ECO:0000256" key="13">
    <source>
        <dbReference type="HAMAP-Rule" id="MF_00394"/>
    </source>
</evidence>
<feature type="binding site" evidence="16">
    <location>
        <begin position="8"/>
        <end position="13"/>
    </location>
    <ligand>
        <name>NAD(+)</name>
        <dbReference type="ChEBI" id="CHEBI:57540"/>
    </ligand>
</feature>
<evidence type="ECO:0000256" key="17">
    <source>
        <dbReference type="RuleBase" id="RU000437"/>
    </source>
</evidence>
<keyword evidence="5 13" id="KW-0520">NAD</keyword>
<evidence type="ECO:0000256" key="9">
    <source>
        <dbReference type="ARBA" id="ARBA00052716"/>
    </source>
</evidence>
<comment type="subcellular location">
    <subcellularLocation>
        <location evidence="13">Cytoplasm</location>
    </subcellularLocation>
</comment>
<dbReference type="InterPro" id="IPR008927">
    <property type="entry name" value="6-PGluconate_DH-like_C_sf"/>
</dbReference>
<dbReference type="InterPro" id="IPR036291">
    <property type="entry name" value="NAD(P)-bd_dom_sf"/>
</dbReference>
<dbReference type="InterPro" id="IPR006168">
    <property type="entry name" value="G3P_DH_NAD-dep"/>
</dbReference>
<evidence type="ECO:0000256" key="11">
    <source>
        <dbReference type="ARBA" id="ARBA00069372"/>
    </source>
</evidence>
<dbReference type="RefSeq" id="WP_131990754.1">
    <property type="nucleotide sequence ID" value="NZ_SMGK01000001.1"/>
</dbReference>
<evidence type="ECO:0000256" key="8">
    <source>
        <dbReference type="ARBA" id="ARBA00023264"/>
    </source>
</evidence>
<feature type="binding site" evidence="13">
    <location>
        <position position="33"/>
    </location>
    <ligand>
        <name>NADPH</name>
        <dbReference type="ChEBI" id="CHEBI:57783"/>
    </ligand>
</feature>
<dbReference type="FunFam" id="3.40.50.720:FF:000019">
    <property type="entry name" value="Glycerol-3-phosphate dehydrogenase [NAD(P)+]"/>
    <property type="match status" value="1"/>
</dbReference>
<keyword evidence="8 13" id="KW-1208">Phospholipid metabolism</keyword>
<dbReference type="GO" id="GO:0005829">
    <property type="term" value="C:cytosol"/>
    <property type="evidence" value="ECO:0007669"/>
    <property type="project" value="TreeGrafter"/>
</dbReference>
<feature type="binding site" evidence="13">
    <location>
        <position position="107"/>
    </location>
    <ligand>
        <name>sn-glycerol 3-phosphate</name>
        <dbReference type="ChEBI" id="CHEBI:57597"/>
    </ligand>
</feature>
<evidence type="ECO:0000256" key="5">
    <source>
        <dbReference type="ARBA" id="ARBA00023027"/>
    </source>
</evidence>
<keyword evidence="21" id="KW-1185">Reference proteome</keyword>
<dbReference type="GO" id="GO:0141153">
    <property type="term" value="F:glycerol-3-phosphate dehydrogenase (NADP+) activity"/>
    <property type="evidence" value="ECO:0007669"/>
    <property type="project" value="RHEA"/>
</dbReference>
<keyword evidence="13" id="KW-0963">Cytoplasm</keyword>
<feature type="binding site" evidence="13">
    <location>
        <position position="247"/>
    </location>
    <ligand>
        <name>sn-glycerol 3-phosphate</name>
        <dbReference type="ChEBI" id="CHEBI:57597"/>
    </ligand>
</feature>
<evidence type="ECO:0000256" key="12">
    <source>
        <dbReference type="ARBA" id="ARBA00080511"/>
    </source>
</evidence>
<dbReference type="UniPathway" id="UPA00940"/>
<dbReference type="PROSITE" id="PS00957">
    <property type="entry name" value="NAD_G3PDH"/>
    <property type="match status" value="1"/>
</dbReference>
<evidence type="ECO:0000256" key="10">
    <source>
        <dbReference type="ARBA" id="ARBA00066687"/>
    </source>
</evidence>
<comment type="caution">
    <text evidence="13">Lacks conserved residue(s) required for the propagation of feature annotation.</text>
</comment>
<feature type="binding site" evidence="13">
    <location>
        <position position="141"/>
    </location>
    <ligand>
        <name>sn-glycerol 3-phosphate</name>
        <dbReference type="ChEBI" id="CHEBI:57597"/>
    </ligand>
</feature>
<comment type="function">
    <text evidence="13">Catalyzes the reduction of the glycolytic intermediate dihydroxyacetone phosphate (DHAP) to sn-glycerol 3-phosphate (G3P), the key precursor for phospholipid synthesis.</text>
</comment>
<feature type="binding site" evidence="15">
    <location>
        <position position="107"/>
    </location>
    <ligand>
        <name>substrate</name>
    </ligand>
</feature>
<dbReference type="Pfam" id="PF07479">
    <property type="entry name" value="NAD_Gly3P_dh_C"/>
    <property type="match status" value="1"/>
</dbReference>
<evidence type="ECO:0000256" key="15">
    <source>
        <dbReference type="PIRSR" id="PIRSR000114-2"/>
    </source>
</evidence>
<comment type="caution">
    <text evidence="20">The sequence shown here is derived from an EMBL/GenBank/DDBJ whole genome shotgun (WGS) entry which is preliminary data.</text>
</comment>
<feature type="binding site" evidence="13">
    <location>
        <position position="258"/>
    </location>
    <ligand>
        <name>sn-glycerol 3-phosphate</name>
        <dbReference type="ChEBI" id="CHEBI:57597"/>
    </ligand>
</feature>
<dbReference type="GO" id="GO:0051287">
    <property type="term" value="F:NAD binding"/>
    <property type="evidence" value="ECO:0007669"/>
    <property type="project" value="InterPro"/>
</dbReference>
<feature type="domain" description="Glycerol-3-phosphate dehydrogenase NAD-dependent N-terminal" evidence="18">
    <location>
        <begin position="4"/>
        <end position="161"/>
    </location>
</feature>
<dbReference type="PRINTS" id="PR00077">
    <property type="entry name" value="GPDHDRGNASE"/>
</dbReference>
<reference evidence="20 21" key="1">
    <citation type="submission" date="2019-03" db="EMBL/GenBank/DDBJ databases">
        <title>Genomic Encyclopedia of Type Strains, Phase IV (KMG-IV): sequencing the most valuable type-strain genomes for metagenomic binning, comparative biology and taxonomic classification.</title>
        <authorList>
            <person name="Goeker M."/>
        </authorList>
    </citation>
    <scope>NUCLEOTIDE SEQUENCE [LARGE SCALE GENOMIC DNA]</scope>
    <source>
        <strain evidence="20 21">DSM 103428</strain>
    </source>
</reference>
<feature type="binding site" evidence="13">
    <location>
        <position position="259"/>
    </location>
    <ligand>
        <name>sn-glycerol 3-phosphate</name>
        <dbReference type="ChEBI" id="CHEBI:57597"/>
    </ligand>
</feature>
<comment type="catalytic activity">
    <reaction evidence="13">
        <text>sn-glycerol 3-phosphate + NAD(+) = dihydroxyacetone phosphate + NADH + H(+)</text>
        <dbReference type="Rhea" id="RHEA:11092"/>
        <dbReference type="ChEBI" id="CHEBI:15378"/>
        <dbReference type="ChEBI" id="CHEBI:57540"/>
        <dbReference type="ChEBI" id="CHEBI:57597"/>
        <dbReference type="ChEBI" id="CHEBI:57642"/>
        <dbReference type="ChEBI" id="CHEBI:57945"/>
        <dbReference type="EC" id="1.1.1.94"/>
    </reaction>
</comment>
<feature type="binding site" evidence="13">
    <location>
        <position position="258"/>
    </location>
    <ligand>
        <name>NADPH</name>
        <dbReference type="ChEBI" id="CHEBI:57783"/>
    </ligand>
</feature>
<dbReference type="PANTHER" id="PTHR11728:SF1">
    <property type="entry name" value="GLYCEROL-3-PHOSPHATE DEHYDROGENASE [NAD(+)] 2, CHLOROPLASTIC"/>
    <property type="match status" value="1"/>
</dbReference>
<feature type="binding site" evidence="16">
    <location>
        <position position="282"/>
    </location>
    <ligand>
        <name>NAD(+)</name>
        <dbReference type="ChEBI" id="CHEBI:57540"/>
    </ligand>
</feature>
<dbReference type="GO" id="GO:0046168">
    <property type="term" value="P:glycerol-3-phosphate catabolic process"/>
    <property type="evidence" value="ECO:0007669"/>
    <property type="project" value="InterPro"/>
</dbReference>
<name>A0A4R1L9X7_9BACT</name>
<comment type="catalytic activity">
    <reaction evidence="9">
        <text>sn-glycerol 3-phosphate + NADP(+) = dihydroxyacetone phosphate + NADPH + H(+)</text>
        <dbReference type="Rhea" id="RHEA:11096"/>
        <dbReference type="ChEBI" id="CHEBI:15378"/>
        <dbReference type="ChEBI" id="CHEBI:57597"/>
        <dbReference type="ChEBI" id="CHEBI:57642"/>
        <dbReference type="ChEBI" id="CHEBI:57783"/>
        <dbReference type="ChEBI" id="CHEBI:58349"/>
        <dbReference type="EC" id="1.1.1.94"/>
    </reaction>
    <physiologicalReaction direction="right-to-left" evidence="9">
        <dbReference type="Rhea" id="RHEA:11098"/>
    </physiologicalReaction>
</comment>
<feature type="binding site" evidence="16">
    <location>
        <position position="143"/>
    </location>
    <ligand>
        <name>NAD(+)</name>
        <dbReference type="ChEBI" id="CHEBI:57540"/>
    </ligand>
</feature>
<dbReference type="OrthoDB" id="9812273at2"/>
<proteinExistence type="inferred from homology"/>
<dbReference type="Gene3D" id="1.10.1040.10">
    <property type="entry name" value="N-(1-d-carboxylethyl)-l-norvaline Dehydrogenase, domain 2"/>
    <property type="match status" value="1"/>
</dbReference>
<evidence type="ECO:0000259" key="18">
    <source>
        <dbReference type="Pfam" id="PF01210"/>
    </source>
</evidence>
<gene>
    <name evidence="13" type="primary">gpsA</name>
    <name evidence="20" type="ORF">C7378_0166</name>
</gene>
<evidence type="ECO:0000256" key="14">
    <source>
        <dbReference type="PIRSR" id="PIRSR000114-1"/>
    </source>
</evidence>
<dbReference type="GO" id="GO:0006650">
    <property type="term" value="P:glycerophospholipid metabolic process"/>
    <property type="evidence" value="ECO:0007669"/>
    <property type="project" value="UniProtKB-UniRule"/>
</dbReference>
<dbReference type="PANTHER" id="PTHR11728">
    <property type="entry name" value="GLYCEROL-3-PHOSPHATE DEHYDROGENASE"/>
    <property type="match status" value="1"/>
</dbReference>
<dbReference type="Gene3D" id="3.40.50.720">
    <property type="entry name" value="NAD(P)-binding Rossmann-like Domain"/>
    <property type="match status" value="1"/>
</dbReference>
<evidence type="ECO:0000256" key="6">
    <source>
        <dbReference type="ARBA" id="ARBA00023098"/>
    </source>
</evidence>
<dbReference type="Pfam" id="PF01210">
    <property type="entry name" value="NAD_Gly3P_dh_N"/>
    <property type="match status" value="1"/>
</dbReference>
<evidence type="ECO:0000259" key="19">
    <source>
        <dbReference type="Pfam" id="PF07479"/>
    </source>
</evidence>
<feature type="active site" description="Proton acceptor" evidence="13 14">
    <location>
        <position position="194"/>
    </location>
</feature>
<comment type="similarity">
    <text evidence="1 13 17">Belongs to the NAD-dependent glycerol-3-phosphate dehydrogenase family.</text>
</comment>
<evidence type="ECO:0000256" key="2">
    <source>
        <dbReference type="ARBA" id="ARBA00022516"/>
    </source>
</evidence>
<dbReference type="GO" id="GO:0046167">
    <property type="term" value="P:glycerol-3-phosphate biosynthetic process"/>
    <property type="evidence" value="ECO:0007669"/>
    <property type="project" value="UniProtKB-UniRule"/>
</dbReference>
<evidence type="ECO:0000256" key="1">
    <source>
        <dbReference type="ARBA" id="ARBA00011009"/>
    </source>
</evidence>
<keyword evidence="6 13" id="KW-0443">Lipid metabolism</keyword>
<keyword evidence="4 13" id="KW-0560">Oxidoreductase</keyword>
<keyword evidence="2 13" id="KW-0444">Lipid biosynthesis</keyword>
<keyword evidence="3 13" id="KW-0521">NADP</keyword>
<comment type="pathway">
    <text evidence="13">Membrane lipid metabolism; glycerophospholipid metabolism.</text>
</comment>
<keyword evidence="7 13" id="KW-0594">Phospholipid biosynthesis</keyword>
<dbReference type="GO" id="GO:0141152">
    <property type="term" value="F:glycerol-3-phosphate dehydrogenase (NAD+) activity"/>
    <property type="evidence" value="ECO:0007669"/>
    <property type="project" value="RHEA"/>
</dbReference>
<dbReference type="SUPFAM" id="SSF48179">
    <property type="entry name" value="6-phosphogluconate dehydrogenase C-terminal domain-like"/>
    <property type="match status" value="1"/>
</dbReference>
<dbReference type="NCBIfam" id="NF000942">
    <property type="entry name" value="PRK00094.1-4"/>
    <property type="match status" value="1"/>
</dbReference>
<feature type="binding site" evidence="16">
    <location>
        <position position="258"/>
    </location>
    <ligand>
        <name>NAD(+)</name>
        <dbReference type="ChEBI" id="CHEBI:57540"/>
    </ligand>
</feature>
<evidence type="ECO:0000313" key="20">
    <source>
        <dbReference type="EMBL" id="TCK75186.1"/>
    </source>
</evidence>
<dbReference type="GO" id="GO:0005975">
    <property type="term" value="P:carbohydrate metabolic process"/>
    <property type="evidence" value="ECO:0007669"/>
    <property type="project" value="InterPro"/>
</dbReference>
<feature type="binding site" evidence="13">
    <location>
        <position position="285"/>
    </location>
    <ligand>
        <name>NADPH</name>
        <dbReference type="ChEBI" id="CHEBI:57783"/>
    </ligand>
</feature>
<sequence>MSRIAVMGAGAWGTALALSLWRRGGHQIALWAHSPAVAATIRGTGENKLFLPGFAVPGEITVSSDVAEALAGAEIILSAMPSRHVRASYASFAAHLHAGQILVSATKGIEDGTLLRMSEVIAQVLAARNLSLPVAVLSGPSFAQELAAGAPTAVTIACSDTGVASLLQQEFGSGSLRLYTNDDVVGVELGGALKNVIALAAGVVAGLELGHNSAAALITRGIAETTRLAVACGGRRETLAGLSGMGDLILTCTGSLSRNRSVGIQLGRGATLADALAGLNGKVAEGVSTAFAALGLAERYGVEMPITSQVVAILKGERSPLAAIEELMARPGRDE</sequence>
<dbReference type="GO" id="GO:0008654">
    <property type="term" value="P:phospholipid biosynthetic process"/>
    <property type="evidence" value="ECO:0007669"/>
    <property type="project" value="UniProtKB-KW"/>
</dbReference>
<feature type="binding site" evidence="13">
    <location>
        <position position="257"/>
    </location>
    <ligand>
        <name>sn-glycerol 3-phosphate</name>
        <dbReference type="ChEBI" id="CHEBI:57597"/>
    </ligand>
</feature>
<evidence type="ECO:0000256" key="7">
    <source>
        <dbReference type="ARBA" id="ARBA00023209"/>
    </source>
</evidence>
<dbReference type="NCBIfam" id="NF000940">
    <property type="entry name" value="PRK00094.1-2"/>
    <property type="match status" value="1"/>
</dbReference>
<feature type="binding site" evidence="13">
    <location>
        <position position="194"/>
    </location>
    <ligand>
        <name>sn-glycerol 3-phosphate</name>
        <dbReference type="ChEBI" id="CHEBI:57597"/>
    </ligand>
</feature>
<dbReference type="Proteomes" id="UP000295210">
    <property type="component" value="Unassembled WGS sequence"/>
</dbReference>
<protein>
    <recommendedName>
        <fullName evidence="11 13">Glycerol-3-phosphate dehydrogenase [NAD(P)+]</fullName>
        <ecNumber evidence="10 13">1.1.1.94</ecNumber>
    </recommendedName>
    <alternativeName>
        <fullName evidence="13">NAD(P)(+)-dependent glycerol-3-phosphate dehydrogenase</fullName>
    </alternativeName>
    <alternativeName>
        <fullName evidence="12 13">NAD(P)H-dependent dihydroxyacetone-phosphate reductase</fullName>
    </alternativeName>
</protein>
<feature type="domain" description="Glycerol-3-phosphate dehydrogenase NAD-dependent C-terminal" evidence="19">
    <location>
        <begin position="183"/>
        <end position="324"/>
    </location>
</feature>
<evidence type="ECO:0000256" key="4">
    <source>
        <dbReference type="ARBA" id="ARBA00023002"/>
    </source>
</evidence>
<feature type="binding site" evidence="13">
    <location>
        <position position="139"/>
    </location>
    <ligand>
        <name>sn-glycerol 3-phosphate</name>
        <dbReference type="ChEBI" id="CHEBI:57597"/>
    </ligand>
</feature>
<dbReference type="HAMAP" id="MF_00394">
    <property type="entry name" value="NAD_Glyc3P_dehydrog"/>
    <property type="match status" value="1"/>
</dbReference>
<feature type="binding site" evidence="15">
    <location>
        <begin position="258"/>
        <end position="259"/>
    </location>
    <ligand>
        <name>substrate</name>
    </ligand>
</feature>
<dbReference type="InterPro" id="IPR013328">
    <property type="entry name" value="6PGD_dom2"/>
</dbReference>
<dbReference type="PIRSF" id="PIRSF000114">
    <property type="entry name" value="Glycerol-3-P_dh"/>
    <property type="match status" value="1"/>
</dbReference>
<feature type="binding site" evidence="13">
    <location>
        <position position="283"/>
    </location>
    <ligand>
        <name>NADPH</name>
        <dbReference type="ChEBI" id="CHEBI:57783"/>
    </ligand>
</feature>
<evidence type="ECO:0000256" key="3">
    <source>
        <dbReference type="ARBA" id="ARBA00022857"/>
    </source>
</evidence>
<feature type="binding site" evidence="13">
    <location>
        <position position="107"/>
    </location>
    <ligand>
        <name>NADPH</name>
        <dbReference type="ChEBI" id="CHEBI:57783"/>
    </ligand>
</feature>
<feature type="binding site" evidence="13">
    <location>
        <position position="12"/>
    </location>
    <ligand>
        <name>NADPH</name>
        <dbReference type="ChEBI" id="CHEBI:57783"/>
    </ligand>
</feature>
<dbReference type="InterPro" id="IPR011128">
    <property type="entry name" value="G3P_DH_NAD-dep_N"/>
</dbReference>
<organism evidence="20 21">
    <name type="scientific">Acidipila rosea</name>
    <dbReference type="NCBI Taxonomy" id="768535"/>
    <lineage>
        <taxon>Bacteria</taxon>
        <taxon>Pseudomonadati</taxon>
        <taxon>Acidobacteriota</taxon>
        <taxon>Terriglobia</taxon>
        <taxon>Terriglobales</taxon>
        <taxon>Acidobacteriaceae</taxon>
        <taxon>Acidipila</taxon>
    </lineage>
</organism>
<dbReference type="EC" id="1.1.1.94" evidence="10 13"/>
<dbReference type="SUPFAM" id="SSF51735">
    <property type="entry name" value="NAD(P)-binding Rossmann-fold domains"/>
    <property type="match status" value="1"/>
</dbReference>
<dbReference type="AlphaFoldDB" id="A0A4R1L9X7"/>
<dbReference type="InterPro" id="IPR006109">
    <property type="entry name" value="G3P_DH_NAD-dep_C"/>
</dbReference>